<dbReference type="GO" id="GO:0046872">
    <property type="term" value="F:metal ion binding"/>
    <property type="evidence" value="ECO:0007669"/>
    <property type="project" value="UniProtKB-KW"/>
</dbReference>
<dbReference type="RefSeq" id="WP_106541428.1">
    <property type="nucleotide sequence ID" value="NZ_BLAU01000001.1"/>
</dbReference>
<comment type="similarity">
    <text evidence="1">Belongs to the metallo-dependent hydrolases superfamily. TatD-type hydrolase family.</text>
</comment>
<dbReference type="GO" id="GO:0016788">
    <property type="term" value="F:hydrolase activity, acting on ester bonds"/>
    <property type="evidence" value="ECO:0007669"/>
    <property type="project" value="InterPro"/>
</dbReference>
<feature type="binding site" evidence="4">
    <location>
        <position position="129"/>
    </location>
    <ligand>
        <name>a divalent metal cation</name>
        <dbReference type="ChEBI" id="CHEBI:60240"/>
        <label>2</label>
    </ligand>
</feature>
<keyword evidence="3 5" id="KW-0378">Hydrolase</keyword>
<dbReference type="PANTHER" id="PTHR46124:SF4">
    <property type="entry name" value="HYDROLASE TATD"/>
    <property type="match status" value="1"/>
</dbReference>
<keyword evidence="2 4" id="KW-0479">Metal-binding</keyword>
<dbReference type="OrthoDB" id="9810005at2"/>
<evidence type="ECO:0000256" key="2">
    <source>
        <dbReference type="ARBA" id="ARBA00022723"/>
    </source>
</evidence>
<feature type="binding site" evidence="4">
    <location>
        <position position="6"/>
    </location>
    <ligand>
        <name>a divalent metal cation</name>
        <dbReference type="ChEBI" id="CHEBI:60240"/>
        <label>1</label>
    </ligand>
</feature>
<dbReference type="FunFam" id="3.20.20.140:FF:000005">
    <property type="entry name" value="TatD family hydrolase"/>
    <property type="match status" value="1"/>
</dbReference>
<evidence type="ECO:0000313" key="8">
    <source>
        <dbReference type="Proteomes" id="UP000396862"/>
    </source>
</evidence>
<dbReference type="NCBIfam" id="TIGR00010">
    <property type="entry name" value="YchF/TatD family DNA exonuclease"/>
    <property type="match status" value="1"/>
</dbReference>
<evidence type="ECO:0000256" key="4">
    <source>
        <dbReference type="PIRSR" id="PIRSR005902-1"/>
    </source>
</evidence>
<dbReference type="PROSITE" id="PS01091">
    <property type="entry name" value="TATD_3"/>
    <property type="match status" value="1"/>
</dbReference>
<dbReference type="PIRSF" id="PIRSF005902">
    <property type="entry name" value="DNase_TatD"/>
    <property type="match status" value="1"/>
</dbReference>
<accession>A0A2P8CID0</accession>
<evidence type="ECO:0000313" key="5">
    <source>
        <dbReference type="EMBL" id="GET20891.1"/>
    </source>
</evidence>
<evidence type="ECO:0000256" key="3">
    <source>
        <dbReference type="ARBA" id="ARBA00022801"/>
    </source>
</evidence>
<dbReference type="EMBL" id="PYGC01000002">
    <property type="protein sequence ID" value="PSK84726.1"/>
    <property type="molecule type" value="Genomic_DNA"/>
</dbReference>
<dbReference type="Gene3D" id="3.20.20.140">
    <property type="entry name" value="Metal-dependent hydrolases"/>
    <property type="match status" value="1"/>
</dbReference>
<dbReference type="InterPro" id="IPR018228">
    <property type="entry name" value="DNase_TatD-rel_CS"/>
</dbReference>
<feature type="binding site" evidence="4">
    <location>
        <position position="93"/>
    </location>
    <ligand>
        <name>a divalent metal cation</name>
        <dbReference type="ChEBI" id="CHEBI:60240"/>
        <label>1</label>
    </ligand>
</feature>
<feature type="binding site" evidence="4">
    <location>
        <position position="8"/>
    </location>
    <ligand>
        <name>a divalent metal cation</name>
        <dbReference type="ChEBI" id="CHEBI:60240"/>
        <label>1</label>
    </ligand>
</feature>
<dbReference type="Proteomes" id="UP000240621">
    <property type="component" value="Unassembled WGS sequence"/>
</dbReference>
<comment type="caution">
    <text evidence="6">The sequence shown here is derived from an EMBL/GenBank/DDBJ whole genome shotgun (WGS) entry which is preliminary data.</text>
</comment>
<dbReference type="InterPro" id="IPR015991">
    <property type="entry name" value="TatD/YcfH-like"/>
</dbReference>
<evidence type="ECO:0000256" key="1">
    <source>
        <dbReference type="ARBA" id="ARBA00009275"/>
    </source>
</evidence>
<evidence type="ECO:0000313" key="6">
    <source>
        <dbReference type="EMBL" id="PSK84726.1"/>
    </source>
</evidence>
<dbReference type="InterPro" id="IPR032466">
    <property type="entry name" value="Metal_Hydrolase"/>
</dbReference>
<feature type="binding site" evidence="4">
    <location>
        <position position="203"/>
    </location>
    <ligand>
        <name>a divalent metal cation</name>
        <dbReference type="ChEBI" id="CHEBI:60240"/>
        <label>1</label>
    </ligand>
</feature>
<keyword evidence="8" id="KW-1185">Reference proteome</keyword>
<dbReference type="CDD" id="cd01310">
    <property type="entry name" value="TatD_DNAse"/>
    <property type="match status" value="1"/>
</dbReference>
<dbReference type="GO" id="GO:0004536">
    <property type="term" value="F:DNA nuclease activity"/>
    <property type="evidence" value="ECO:0007669"/>
    <property type="project" value="InterPro"/>
</dbReference>
<dbReference type="EMBL" id="BLAU01000001">
    <property type="protein sequence ID" value="GET20891.1"/>
    <property type="molecule type" value="Genomic_DNA"/>
</dbReference>
<name>A0A2P8CID0_9BACT</name>
<proteinExistence type="inferred from homology"/>
<evidence type="ECO:0000313" key="7">
    <source>
        <dbReference type="Proteomes" id="UP000240621"/>
    </source>
</evidence>
<feature type="binding site" evidence="4">
    <location>
        <position position="154"/>
    </location>
    <ligand>
        <name>a divalent metal cation</name>
        <dbReference type="ChEBI" id="CHEBI:60240"/>
        <label>2</label>
    </ligand>
</feature>
<dbReference type="InterPro" id="IPR001130">
    <property type="entry name" value="TatD-like"/>
</dbReference>
<organism evidence="6 7">
    <name type="scientific">Prolixibacter denitrificans</name>
    <dbReference type="NCBI Taxonomy" id="1541063"/>
    <lineage>
        <taxon>Bacteria</taxon>
        <taxon>Pseudomonadati</taxon>
        <taxon>Bacteroidota</taxon>
        <taxon>Bacteroidia</taxon>
        <taxon>Marinilabiliales</taxon>
        <taxon>Prolixibacteraceae</taxon>
        <taxon>Prolixibacter</taxon>
    </lineage>
</organism>
<protein>
    <submittedName>
        <fullName evidence="6">TatD DNase family protein</fullName>
    </submittedName>
    <submittedName>
        <fullName evidence="5">TatD family hydrolase</fullName>
    </submittedName>
</protein>
<dbReference type="Pfam" id="PF01026">
    <property type="entry name" value="TatD_DNase"/>
    <property type="match status" value="1"/>
</dbReference>
<dbReference type="SUPFAM" id="SSF51556">
    <property type="entry name" value="Metallo-dependent hydrolases"/>
    <property type="match status" value="1"/>
</dbReference>
<reference evidence="6 7" key="1">
    <citation type="submission" date="2018-03" db="EMBL/GenBank/DDBJ databases">
        <title>Genomic Encyclopedia of Archaeal and Bacterial Type Strains, Phase II (KMG-II): from individual species to whole genera.</title>
        <authorList>
            <person name="Goeker M."/>
        </authorList>
    </citation>
    <scope>NUCLEOTIDE SEQUENCE [LARGE SCALE GENOMIC DNA]</scope>
    <source>
        <strain evidence="6 7">DSM 27267</strain>
    </source>
</reference>
<gene>
    <name evidence="5" type="primary">tatD</name>
    <name evidence="6" type="ORF">CLV93_102517</name>
    <name evidence="5" type="ORF">JCM18694_11370</name>
</gene>
<sequence>MFVDTHSHIYSPEFNIDRTEVVNRATTSGIKKIVLPNIDSSSIKPMLDLSASYPNVCYPLIGLHPTSVKEDFRNELEIVRFWLDRHQFYGIGEIGLDLFWDQTFVEEQTEVFRVQLQWAKDRKLPVVIHVRDSFEEVFNEVGKAADENLRGVFHSFTGTLKQAEQIIDWGFKIGVNGIVTFKNAGVDKVISQIDPKHLLLETDSPYLAPVPFRGKRNESAHIVQVAAKVAELHNTTPEEIAEITTKNAEEMFGI</sequence>
<dbReference type="PANTHER" id="PTHR46124">
    <property type="entry name" value="D-AMINOACYL-TRNA DEACYLASE"/>
    <property type="match status" value="1"/>
</dbReference>
<dbReference type="AlphaFoldDB" id="A0A2P8CID0"/>
<dbReference type="Proteomes" id="UP000396862">
    <property type="component" value="Unassembled WGS sequence"/>
</dbReference>
<dbReference type="GO" id="GO:0005829">
    <property type="term" value="C:cytosol"/>
    <property type="evidence" value="ECO:0007669"/>
    <property type="project" value="TreeGrafter"/>
</dbReference>
<reference evidence="5 8" key="2">
    <citation type="submission" date="2019-10" db="EMBL/GenBank/DDBJ databases">
        <title>Prolixibacter strains distinguished by the presence of nitrate reductase genes were adept at nitrate-dependent anaerobic corrosion of metallic iron and carbon steel.</title>
        <authorList>
            <person name="Iino T."/>
            <person name="Shono N."/>
            <person name="Ito K."/>
            <person name="Nakamura R."/>
            <person name="Sueoka K."/>
            <person name="Harayama S."/>
            <person name="Ohkuma M."/>
        </authorList>
    </citation>
    <scope>NUCLEOTIDE SEQUENCE [LARGE SCALE GENOMIC DNA]</scope>
    <source>
        <strain evidence="5 8">MIC1-1</strain>
    </source>
</reference>